<dbReference type="PANTHER" id="PTHR12993">
    <property type="entry name" value="N-ACETYLGLUCOSAMINYL-PHOSPHATIDYLINOSITOL DE-N-ACETYLASE-RELATED"/>
    <property type="match status" value="1"/>
</dbReference>
<protein>
    <recommendedName>
        <fullName evidence="3">GlcNAc-PI de-N-acetylase</fullName>
    </recommendedName>
</protein>
<gene>
    <name evidence="2" type="ORF">AVDCRST_MAG54-1133</name>
</gene>
<organism evidence="2">
    <name type="scientific">uncultured Actinomycetospora sp</name>
    <dbReference type="NCBI Taxonomy" id="1135996"/>
    <lineage>
        <taxon>Bacteria</taxon>
        <taxon>Bacillati</taxon>
        <taxon>Actinomycetota</taxon>
        <taxon>Actinomycetes</taxon>
        <taxon>Pseudonocardiales</taxon>
        <taxon>Pseudonocardiaceae</taxon>
        <taxon>Actinomycetospora</taxon>
        <taxon>environmental samples</taxon>
    </lineage>
</organism>
<dbReference type="Gene3D" id="3.40.50.10320">
    <property type="entry name" value="LmbE-like"/>
    <property type="match status" value="1"/>
</dbReference>
<dbReference type="EMBL" id="CADCTH010000152">
    <property type="protein sequence ID" value="CAA9233417.1"/>
    <property type="molecule type" value="Genomic_DNA"/>
</dbReference>
<dbReference type="Pfam" id="PF02585">
    <property type="entry name" value="PIG-L"/>
    <property type="match status" value="1"/>
</dbReference>
<keyword evidence="1" id="KW-0862">Zinc</keyword>
<sequence>MRALVPAALDELVLLAAHCDDIPIGAGGTVLTLCRAHPGLRVRALVLSGGGTPREDEERAALAAFCPGADLAVTVLDMPDGRLPHHWQWAKEQLEAFRRTCEPDLVLAGHRGDDHQDHRELARLVPTVFRDHLALGYEILKAEPDLAQTPLLLPLEPDVVDENCRLLWEHYPSQRARGWFDDETFRGLARVRGVQAGVRYAEGFHLTRALLGAPVPSR</sequence>
<name>A0A6J4HTH0_9PSEU</name>
<dbReference type="GO" id="GO:0016137">
    <property type="term" value="P:glycoside metabolic process"/>
    <property type="evidence" value="ECO:0007669"/>
    <property type="project" value="UniProtKB-ARBA"/>
</dbReference>
<reference evidence="2" key="1">
    <citation type="submission" date="2020-02" db="EMBL/GenBank/DDBJ databases">
        <authorList>
            <person name="Meier V. D."/>
        </authorList>
    </citation>
    <scope>NUCLEOTIDE SEQUENCE</scope>
    <source>
        <strain evidence="2">AVDCRST_MAG54</strain>
    </source>
</reference>
<proteinExistence type="predicted"/>
<dbReference type="AlphaFoldDB" id="A0A6J4HTH0"/>
<evidence type="ECO:0008006" key="3">
    <source>
        <dbReference type="Google" id="ProtNLM"/>
    </source>
</evidence>
<accession>A0A6J4HTH0</accession>
<dbReference type="SUPFAM" id="SSF102588">
    <property type="entry name" value="LmbE-like"/>
    <property type="match status" value="1"/>
</dbReference>
<dbReference type="InterPro" id="IPR024078">
    <property type="entry name" value="LmbE-like_dom_sf"/>
</dbReference>
<evidence type="ECO:0000256" key="1">
    <source>
        <dbReference type="ARBA" id="ARBA00022833"/>
    </source>
</evidence>
<dbReference type="PANTHER" id="PTHR12993:SF30">
    <property type="entry name" value="N-ACETYL-ALPHA-D-GLUCOSAMINYL L-MALATE DEACETYLASE 1"/>
    <property type="match status" value="1"/>
</dbReference>
<dbReference type="InterPro" id="IPR003737">
    <property type="entry name" value="GlcNAc_PI_deacetylase-related"/>
</dbReference>
<evidence type="ECO:0000313" key="2">
    <source>
        <dbReference type="EMBL" id="CAA9233417.1"/>
    </source>
</evidence>
<dbReference type="GO" id="GO:0016811">
    <property type="term" value="F:hydrolase activity, acting on carbon-nitrogen (but not peptide) bonds, in linear amides"/>
    <property type="evidence" value="ECO:0007669"/>
    <property type="project" value="TreeGrafter"/>
</dbReference>